<accession>A0A1Z3HM10</accession>
<evidence type="ECO:0000313" key="1">
    <source>
        <dbReference type="EMBL" id="ASC71341.1"/>
    </source>
</evidence>
<evidence type="ECO:0000313" key="2">
    <source>
        <dbReference type="Proteomes" id="UP000191901"/>
    </source>
</evidence>
<keyword evidence="2" id="KW-1185">Reference proteome</keyword>
<gene>
    <name evidence="1" type="ORF">XM38_022930</name>
</gene>
<dbReference type="KEGG" id="hhg:XM38_022930"/>
<sequence>MAIRCHPYHLVTLGLLVIVLAFIPVEAKPIDSRLSLKDRSNRIRLQGTVQSILSVTVESDGRNNIDLLSASDVSEDEAASIVWEDSSSHQTATSTSPTVTSEYTVVRKVFQLGVFSNTGVAQKISLSSTDHYFESSSGQRVPYIVGINLATNAVYVRYNPADFSPHENYHTKIALTITGDSP</sequence>
<protein>
    <submittedName>
        <fullName evidence="1">Uncharacterized protein</fullName>
    </submittedName>
</protein>
<organism evidence="1 2">
    <name type="scientific">Halomicronema hongdechloris C2206</name>
    <dbReference type="NCBI Taxonomy" id="1641165"/>
    <lineage>
        <taxon>Bacteria</taxon>
        <taxon>Bacillati</taxon>
        <taxon>Cyanobacteriota</taxon>
        <taxon>Cyanophyceae</taxon>
        <taxon>Nodosilineales</taxon>
        <taxon>Nodosilineaceae</taxon>
        <taxon>Halomicronema</taxon>
    </lineage>
</organism>
<name>A0A1Z3HM10_9CYAN</name>
<dbReference type="STRING" id="1641165.XM38_21785"/>
<dbReference type="AlphaFoldDB" id="A0A1Z3HM10"/>
<reference evidence="1 2" key="1">
    <citation type="journal article" date="2016" name="Biochim. Biophys. Acta">
        <title>Characterization of red-shifted phycobilisomes isolated from the chlorophyll f-containing cyanobacterium Halomicronema hongdechloris.</title>
        <authorList>
            <person name="Li Y."/>
            <person name="Lin Y."/>
            <person name="Garvey C.J."/>
            <person name="Birch D."/>
            <person name="Corkery R.W."/>
            <person name="Loughlin P.C."/>
            <person name="Scheer H."/>
            <person name="Willows R.D."/>
            <person name="Chen M."/>
        </authorList>
    </citation>
    <scope>NUCLEOTIDE SEQUENCE [LARGE SCALE GENOMIC DNA]</scope>
    <source>
        <strain evidence="1 2">C2206</strain>
    </source>
</reference>
<dbReference type="RefSeq" id="WP_137455079.1">
    <property type="nucleotide sequence ID" value="NZ_CP021983.2"/>
</dbReference>
<dbReference type="Proteomes" id="UP000191901">
    <property type="component" value="Chromosome"/>
</dbReference>
<proteinExistence type="predicted"/>
<dbReference type="EMBL" id="CP021983">
    <property type="protein sequence ID" value="ASC71341.1"/>
    <property type="molecule type" value="Genomic_DNA"/>
</dbReference>